<dbReference type="Gene3D" id="3.20.20.80">
    <property type="entry name" value="Glycosidases"/>
    <property type="match status" value="1"/>
</dbReference>
<evidence type="ECO:0000313" key="2">
    <source>
        <dbReference type="EMBL" id="CAF1454622.1"/>
    </source>
</evidence>
<gene>
    <name evidence="2" type="ORF">GPM918_LOCUS34857</name>
    <name evidence="3" type="ORF">SRO942_LOCUS35570</name>
</gene>
<evidence type="ECO:0000313" key="3">
    <source>
        <dbReference type="EMBL" id="CAF4326920.1"/>
    </source>
</evidence>
<dbReference type="AlphaFoldDB" id="A0A815PVQ5"/>
<feature type="signal peptide" evidence="1">
    <location>
        <begin position="1"/>
        <end position="17"/>
    </location>
</feature>
<dbReference type="Proteomes" id="UP000663829">
    <property type="component" value="Unassembled WGS sequence"/>
</dbReference>
<accession>A0A815PVQ5</accession>
<dbReference type="OrthoDB" id="9991793at2759"/>
<dbReference type="EMBL" id="CAJOBC010085117">
    <property type="protein sequence ID" value="CAF4326920.1"/>
    <property type="molecule type" value="Genomic_DNA"/>
</dbReference>
<comment type="caution">
    <text evidence="2">The sequence shown here is derived from an EMBL/GenBank/DDBJ whole genome shotgun (WGS) entry which is preliminary data.</text>
</comment>
<name>A0A815PVQ5_9BILA</name>
<keyword evidence="4" id="KW-1185">Reference proteome</keyword>
<dbReference type="Proteomes" id="UP000681722">
    <property type="component" value="Unassembled WGS sequence"/>
</dbReference>
<proteinExistence type="predicted"/>
<feature type="chain" id="PRO_5036228527" evidence="1">
    <location>
        <begin position="18"/>
        <end position="455"/>
    </location>
</feature>
<sequence length="455" mass="51446">MMLLLVYIILWIPNSNGAVTHTYDLSTYMPSKFVSMFSVSWYGIGPTDPQGPGPDSYTNHWSVGAQGTCIPNANPSNCSTEYSTQPQRQISSRYRPLAGIYSSSGKNLESQRRIDLMLSTLRNQSSSSPSCDYGHARLDAWSIQLESIQLSSKYLSNPSLNVEIPYQAYIHFLQRSKTNSIIPGYDSTWLYSFSSNLGLGKCDNSNQTNSRDRCLNTTIKDFVDIVKMTNMSTSYLINQKPVIFIYTSLGGNLLNASEWSSIWTSVRNQVNLDFYAIATTSSLINQFDAIAPWVDYVAWTMTSSNLPTYNRTLKWLSLVYGPLLQSVLPTGRVIIGGLSSGFDDYTESWGACQNRTIPRETQLLQAQFDYFRINQITRLFIYTWDDFTEGSIVEPDVRNGTWALLNIRQMIGTFYNETQNVTADQMLIDRWTNYPQLRNCTTIQVTSIPSIDLSC</sequence>
<evidence type="ECO:0000313" key="4">
    <source>
        <dbReference type="Proteomes" id="UP000663829"/>
    </source>
</evidence>
<keyword evidence="1" id="KW-0732">Signal</keyword>
<organism evidence="2 4">
    <name type="scientific">Didymodactylos carnosus</name>
    <dbReference type="NCBI Taxonomy" id="1234261"/>
    <lineage>
        <taxon>Eukaryota</taxon>
        <taxon>Metazoa</taxon>
        <taxon>Spiralia</taxon>
        <taxon>Gnathifera</taxon>
        <taxon>Rotifera</taxon>
        <taxon>Eurotatoria</taxon>
        <taxon>Bdelloidea</taxon>
        <taxon>Philodinida</taxon>
        <taxon>Philodinidae</taxon>
        <taxon>Didymodactylos</taxon>
    </lineage>
</organism>
<reference evidence="2" key="1">
    <citation type="submission" date="2021-02" db="EMBL/GenBank/DDBJ databases">
        <authorList>
            <person name="Nowell W R."/>
        </authorList>
    </citation>
    <scope>NUCLEOTIDE SEQUENCE</scope>
</reference>
<dbReference type="EMBL" id="CAJNOQ010019664">
    <property type="protein sequence ID" value="CAF1454622.1"/>
    <property type="molecule type" value="Genomic_DNA"/>
</dbReference>
<protein>
    <submittedName>
        <fullName evidence="2">Uncharacterized protein</fullName>
    </submittedName>
</protein>
<evidence type="ECO:0000256" key="1">
    <source>
        <dbReference type="SAM" id="SignalP"/>
    </source>
</evidence>